<keyword evidence="2" id="KW-1185">Reference proteome</keyword>
<name>A0ABU8HBC8_9BACI</name>
<reference evidence="1 2" key="1">
    <citation type="journal article" date="2018" name="J. Microbiol.">
        <title>Bacillus spongiae sp. nov., isolated from sponge of Jeju Island.</title>
        <authorList>
            <person name="Lee G.E."/>
            <person name="Im W.T."/>
            <person name="Park J.S."/>
        </authorList>
    </citation>
    <scope>NUCLEOTIDE SEQUENCE [LARGE SCALE GENOMIC DNA]</scope>
    <source>
        <strain evidence="1 2">135PIL107-10</strain>
    </source>
</reference>
<evidence type="ECO:0000313" key="1">
    <source>
        <dbReference type="EMBL" id="MEI5906587.1"/>
    </source>
</evidence>
<dbReference type="RefSeq" id="WP_336586025.1">
    <property type="nucleotide sequence ID" value="NZ_JBBAXC010000004.1"/>
</dbReference>
<dbReference type="EMBL" id="JBBAXC010000004">
    <property type="protein sequence ID" value="MEI5906587.1"/>
    <property type="molecule type" value="Genomic_DNA"/>
</dbReference>
<sequence length="50" mass="5653">MTQPSRNKLLPLNDREYAKILGHSGMTEVTVNQVVEQIGDNERTHFLNTG</sequence>
<comment type="caution">
    <text evidence="1">The sequence shown here is derived from an EMBL/GenBank/DDBJ whole genome shotgun (WGS) entry which is preliminary data.</text>
</comment>
<proteinExistence type="predicted"/>
<dbReference type="Proteomes" id="UP001312865">
    <property type="component" value="Unassembled WGS sequence"/>
</dbReference>
<evidence type="ECO:0000313" key="2">
    <source>
        <dbReference type="Proteomes" id="UP001312865"/>
    </source>
</evidence>
<organism evidence="1 2">
    <name type="scientific">Bacillus spongiae</name>
    <dbReference type="NCBI Taxonomy" id="2683610"/>
    <lineage>
        <taxon>Bacteria</taxon>
        <taxon>Bacillati</taxon>
        <taxon>Bacillota</taxon>
        <taxon>Bacilli</taxon>
        <taxon>Bacillales</taxon>
        <taxon>Bacillaceae</taxon>
        <taxon>Bacillus</taxon>
    </lineage>
</organism>
<accession>A0ABU8HBC8</accession>
<protein>
    <submittedName>
        <fullName evidence="1">Uncharacterized protein</fullName>
    </submittedName>
</protein>
<gene>
    <name evidence="1" type="ORF">WAK64_05895</name>
</gene>